<keyword evidence="4" id="KW-0560">Oxidoreductase</keyword>
<dbReference type="GO" id="GO:0071949">
    <property type="term" value="F:FAD binding"/>
    <property type="evidence" value="ECO:0007669"/>
    <property type="project" value="InterPro"/>
</dbReference>
<protein>
    <submittedName>
        <fullName evidence="7">FAD-dependent monooxygenase mdpD</fullName>
    </submittedName>
</protein>
<organism evidence="7 8">
    <name type="scientific">Lasiodiplodia theobromae</name>
    <dbReference type="NCBI Taxonomy" id="45133"/>
    <lineage>
        <taxon>Eukaryota</taxon>
        <taxon>Fungi</taxon>
        <taxon>Dikarya</taxon>
        <taxon>Ascomycota</taxon>
        <taxon>Pezizomycotina</taxon>
        <taxon>Dothideomycetes</taxon>
        <taxon>Dothideomycetes incertae sedis</taxon>
        <taxon>Botryosphaeriales</taxon>
        <taxon>Botryosphaeriaceae</taxon>
        <taxon>Lasiodiplodia</taxon>
    </lineage>
</organism>
<keyword evidence="3" id="KW-0274">FAD</keyword>
<accession>A0A5N5D388</accession>
<comment type="caution">
    <text evidence="7">The sequence shown here is derived from an EMBL/GenBank/DDBJ whole genome shotgun (WGS) entry which is preliminary data.</text>
</comment>
<dbReference type="InterPro" id="IPR036188">
    <property type="entry name" value="FAD/NAD-bd_sf"/>
</dbReference>
<dbReference type="Pfam" id="PF01494">
    <property type="entry name" value="FAD_binding_3"/>
    <property type="match status" value="1"/>
</dbReference>
<keyword evidence="5 7" id="KW-0503">Monooxygenase</keyword>
<keyword evidence="2" id="KW-0285">Flavoprotein</keyword>
<dbReference type="Gene3D" id="3.50.50.60">
    <property type="entry name" value="FAD/NAD(P)-binding domain"/>
    <property type="match status" value="1"/>
</dbReference>
<dbReference type="PANTHER" id="PTHR13789:SF236">
    <property type="entry name" value="MONOOXYGENASE, PUTATIVE (AFU_ORTHOLOGUE AFUA_6G12060)-RELATED"/>
    <property type="match status" value="1"/>
</dbReference>
<dbReference type="InterPro" id="IPR050493">
    <property type="entry name" value="FAD-dep_Monooxygenase_BioMet"/>
</dbReference>
<dbReference type="EMBL" id="VCHE01000087">
    <property type="protein sequence ID" value="KAB2572031.1"/>
    <property type="molecule type" value="Genomic_DNA"/>
</dbReference>
<dbReference type="SUPFAM" id="SSF51905">
    <property type="entry name" value="FAD/NAD(P)-binding domain"/>
    <property type="match status" value="1"/>
</dbReference>
<dbReference type="InterPro" id="IPR002938">
    <property type="entry name" value="FAD-bd"/>
</dbReference>
<proteinExistence type="inferred from homology"/>
<dbReference type="GO" id="GO:0004497">
    <property type="term" value="F:monooxygenase activity"/>
    <property type="evidence" value="ECO:0007669"/>
    <property type="project" value="UniProtKB-KW"/>
</dbReference>
<comment type="similarity">
    <text evidence="1">Belongs to the paxM FAD-dependent monooxygenase family.</text>
</comment>
<dbReference type="PANTHER" id="PTHR13789">
    <property type="entry name" value="MONOOXYGENASE"/>
    <property type="match status" value="1"/>
</dbReference>
<dbReference type="Proteomes" id="UP000325902">
    <property type="component" value="Unassembled WGS sequence"/>
</dbReference>
<evidence type="ECO:0000259" key="6">
    <source>
        <dbReference type="Pfam" id="PF01494"/>
    </source>
</evidence>
<keyword evidence="8" id="KW-1185">Reference proteome</keyword>
<evidence type="ECO:0000313" key="8">
    <source>
        <dbReference type="Proteomes" id="UP000325902"/>
    </source>
</evidence>
<evidence type="ECO:0000256" key="2">
    <source>
        <dbReference type="ARBA" id="ARBA00022630"/>
    </source>
</evidence>
<evidence type="ECO:0000256" key="1">
    <source>
        <dbReference type="ARBA" id="ARBA00007992"/>
    </source>
</evidence>
<dbReference type="OrthoDB" id="16820at2759"/>
<gene>
    <name evidence="7" type="primary">mdpD_5</name>
    <name evidence="7" type="ORF">DBV05_g9325</name>
</gene>
<dbReference type="PRINTS" id="PR00420">
    <property type="entry name" value="RNGMNOXGNASE"/>
</dbReference>
<sequence length="354" mass="39313">MPLTRPTLHGALNDYAQELNIKIEWDTAATKFFEDHNSAGVILADGRVETADLVVAADGIGSKSWELVNGHKPTYIDSGLTCHVATCPADVVHKNKVIADGFGDFERGMLFSLGPGMHFGMGRTEEDISWTMVHKTRKNHSETAVEWGKGGTHESALSYCEGWAPFYKEIVKATPSDEILLWNLTWRDPHPNWVSSRGRVVQLGDSAHPFIPTSGAGATMAMEDAYSLAACLHLGGKPNIPLALKVHNRLRFERVSCAQKNAFRNSEKFHNTDWDAVAKDPGMSANFTGDWLSSHNVEQYTYDNYEKVVSHIVMGTPFENTNTPPGYTFKPWSIKEMMEASERGQPIIDEGEWS</sequence>
<dbReference type="AlphaFoldDB" id="A0A5N5D388"/>
<name>A0A5N5D388_9PEZI</name>
<evidence type="ECO:0000313" key="7">
    <source>
        <dbReference type="EMBL" id="KAB2572031.1"/>
    </source>
</evidence>
<evidence type="ECO:0000256" key="3">
    <source>
        <dbReference type="ARBA" id="ARBA00022827"/>
    </source>
</evidence>
<evidence type="ECO:0000256" key="4">
    <source>
        <dbReference type="ARBA" id="ARBA00023002"/>
    </source>
</evidence>
<evidence type="ECO:0000256" key="5">
    <source>
        <dbReference type="ARBA" id="ARBA00023033"/>
    </source>
</evidence>
<feature type="domain" description="FAD-binding" evidence="6">
    <location>
        <begin position="10"/>
        <end position="232"/>
    </location>
</feature>
<reference evidence="7 8" key="1">
    <citation type="journal article" date="2019" name="Sci. Rep.">
        <title>A multi-omics analysis of the grapevine pathogen Lasiodiplodia theobromae reveals that temperature affects the expression of virulence- and pathogenicity-related genes.</title>
        <authorList>
            <person name="Felix C."/>
            <person name="Meneses R."/>
            <person name="Goncalves M.F.M."/>
            <person name="Tilleman L."/>
            <person name="Duarte A.S."/>
            <person name="Jorrin-Novo J.V."/>
            <person name="Van de Peer Y."/>
            <person name="Deforce D."/>
            <person name="Van Nieuwerburgh F."/>
            <person name="Esteves A.C."/>
            <person name="Alves A."/>
        </authorList>
    </citation>
    <scope>NUCLEOTIDE SEQUENCE [LARGE SCALE GENOMIC DNA]</scope>
    <source>
        <strain evidence="7 8">LA-SOL3</strain>
    </source>
</reference>